<feature type="domain" description="ABC transmembrane type-1" evidence="6">
    <location>
        <begin position="65"/>
        <end position="331"/>
    </location>
</feature>
<dbReference type="PANTHER" id="PTHR24222:SF76">
    <property type="entry name" value="MYCOBACTIN IMPORT ATP-BINDING_PERMEASE PROTEIN IRTB"/>
    <property type="match status" value="1"/>
</dbReference>
<evidence type="ECO:0000313" key="7">
    <source>
        <dbReference type="EMBL" id="KAJ0401432.1"/>
    </source>
</evidence>
<feature type="transmembrane region" description="Helical" evidence="5">
    <location>
        <begin position="305"/>
        <end position="323"/>
    </location>
</feature>
<dbReference type="InterPro" id="IPR036640">
    <property type="entry name" value="ABC1_TM_sf"/>
</dbReference>
<evidence type="ECO:0000256" key="3">
    <source>
        <dbReference type="ARBA" id="ARBA00022989"/>
    </source>
</evidence>
<comment type="caution">
    <text evidence="7">The sequence shown here is derived from an EMBL/GenBank/DDBJ whole genome shotgun (WGS) entry which is preliminary data.</text>
</comment>
<organism evidence="7 8">
    <name type="scientific">Pythium insidiosum</name>
    <name type="common">Pythiosis disease agent</name>
    <dbReference type="NCBI Taxonomy" id="114742"/>
    <lineage>
        <taxon>Eukaryota</taxon>
        <taxon>Sar</taxon>
        <taxon>Stramenopiles</taxon>
        <taxon>Oomycota</taxon>
        <taxon>Peronosporomycetes</taxon>
        <taxon>Pythiales</taxon>
        <taxon>Pythiaceae</taxon>
        <taxon>Pythium</taxon>
    </lineage>
</organism>
<evidence type="ECO:0000256" key="4">
    <source>
        <dbReference type="ARBA" id="ARBA00023136"/>
    </source>
</evidence>
<evidence type="ECO:0000256" key="1">
    <source>
        <dbReference type="ARBA" id="ARBA00004141"/>
    </source>
</evidence>
<reference evidence="7" key="1">
    <citation type="submission" date="2021-12" db="EMBL/GenBank/DDBJ databases">
        <title>Prjna785345.</title>
        <authorList>
            <person name="Rujirawat T."/>
            <person name="Krajaejun T."/>
        </authorList>
    </citation>
    <scope>NUCLEOTIDE SEQUENCE</scope>
    <source>
        <strain evidence="7">Pi057C3</strain>
    </source>
</reference>
<feature type="transmembrane region" description="Helical" evidence="5">
    <location>
        <begin position="189"/>
        <end position="205"/>
    </location>
</feature>
<feature type="transmembrane region" description="Helical" evidence="5">
    <location>
        <begin position="114"/>
        <end position="134"/>
    </location>
</feature>
<keyword evidence="2 5" id="KW-0812">Transmembrane</keyword>
<dbReference type="Proteomes" id="UP001209570">
    <property type="component" value="Unassembled WGS sequence"/>
</dbReference>
<evidence type="ECO:0000256" key="2">
    <source>
        <dbReference type="ARBA" id="ARBA00022692"/>
    </source>
</evidence>
<name>A0AAD5Q6R9_PYTIN</name>
<dbReference type="Pfam" id="PF00664">
    <property type="entry name" value="ABC_membrane"/>
    <property type="match status" value="1"/>
</dbReference>
<dbReference type="GO" id="GO:0140359">
    <property type="term" value="F:ABC-type transporter activity"/>
    <property type="evidence" value="ECO:0007669"/>
    <property type="project" value="InterPro"/>
</dbReference>
<dbReference type="SUPFAM" id="SSF90123">
    <property type="entry name" value="ABC transporter transmembrane region"/>
    <property type="match status" value="1"/>
</dbReference>
<feature type="transmembrane region" description="Helical" evidence="5">
    <location>
        <begin position="211"/>
        <end position="232"/>
    </location>
</feature>
<dbReference type="PROSITE" id="PS50929">
    <property type="entry name" value="ABC_TM1F"/>
    <property type="match status" value="1"/>
</dbReference>
<evidence type="ECO:0000256" key="5">
    <source>
        <dbReference type="SAM" id="Phobius"/>
    </source>
</evidence>
<dbReference type="Gene3D" id="1.20.1560.10">
    <property type="entry name" value="ABC transporter type 1, transmembrane domain"/>
    <property type="match status" value="1"/>
</dbReference>
<gene>
    <name evidence="7" type="ORF">P43SY_001000</name>
</gene>
<keyword evidence="3 5" id="KW-1133">Transmembrane helix</keyword>
<dbReference type="GO" id="GO:0005524">
    <property type="term" value="F:ATP binding"/>
    <property type="evidence" value="ECO:0007669"/>
    <property type="project" value="InterPro"/>
</dbReference>
<dbReference type="CDD" id="cd18577">
    <property type="entry name" value="ABC_6TM_Pgp_ABCB1_D1_like"/>
    <property type="match status" value="1"/>
</dbReference>
<dbReference type="InterPro" id="IPR039421">
    <property type="entry name" value="Type_1_exporter"/>
</dbReference>
<evidence type="ECO:0000313" key="8">
    <source>
        <dbReference type="Proteomes" id="UP001209570"/>
    </source>
</evidence>
<dbReference type="InterPro" id="IPR011527">
    <property type="entry name" value="ABC1_TM_dom"/>
</dbReference>
<keyword evidence="8" id="KW-1185">Reference proteome</keyword>
<dbReference type="PANTHER" id="PTHR24222">
    <property type="entry name" value="ABC TRANSPORTER B FAMILY"/>
    <property type="match status" value="1"/>
</dbReference>
<dbReference type="EMBL" id="JAKCXM010000128">
    <property type="protein sequence ID" value="KAJ0401432.1"/>
    <property type="molecule type" value="Genomic_DNA"/>
</dbReference>
<proteinExistence type="predicted"/>
<protein>
    <recommendedName>
        <fullName evidence="6">ABC transmembrane type-1 domain-containing protein</fullName>
    </recommendedName>
</protein>
<keyword evidence="4 5" id="KW-0472">Membrane</keyword>
<sequence>MTAAPVADAHYAAAETPKNRLDARFDTVTDPQQSKSKQTLTAKGKLVSISKLFSYADSIDKLLMAVGTVGALTAGLSEPIQIVLFGDMLNSFNPSVPPQPGQFRKNINEASRNFAIVGAAVVVCCFIQVATWSVTASRQAKRIRSAYVSSILNKEIGWFDVNEPMQLSTRVADSTVTIQEGMGRKVGDGLHFFSMAVSGITIGLIKGWELALILLAFTPFIAFTAFLAMKVLSTATQAGIESMEKALNAAYVTFLDASKAADQKTGLIGGVAFGVSQGVMFFNLALLFHIGGIWIEDGRIQFEDMFMVLMVIMVSMMGVGIAAQTMGDQAKAKKAASRIFSIIDRVPEIDSTSTNGDKLPQDGAIVEQGTHDQLMALPNGVYKALVARQMGVH</sequence>
<comment type="subcellular location">
    <subcellularLocation>
        <location evidence="1">Membrane</location>
        <topology evidence="1">Multi-pass membrane protein</topology>
    </subcellularLocation>
</comment>
<feature type="transmembrane region" description="Helical" evidence="5">
    <location>
        <begin position="267"/>
        <end position="293"/>
    </location>
</feature>
<dbReference type="AlphaFoldDB" id="A0AAD5Q6R9"/>
<evidence type="ECO:0000259" key="6">
    <source>
        <dbReference type="PROSITE" id="PS50929"/>
    </source>
</evidence>
<accession>A0AAD5Q6R9</accession>
<dbReference type="GO" id="GO:0005886">
    <property type="term" value="C:plasma membrane"/>
    <property type="evidence" value="ECO:0007669"/>
    <property type="project" value="TreeGrafter"/>
</dbReference>